<evidence type="ECO:0000313" key="8">
    <source>
        <dbReference type="Proteomes" id="UP000828390"/>
    </source>
</evidence>
<dbReference type="GO" id="GO:0019226">
    <property type="term" value="P:transmission of nerve impulse"/>
    <property type="evidence" value="ECO:0007669"/>
    <property type="project" value="TreeGrafter"/>
</dbReference>
<feature type="non-terminal residue" evidence="7">
    <location>
        <position position="1"/>
    </location>
</feature>
<dbReference type="Pfam" id="PF13903">
    <property type="entry name" value="Claudin_2"/>
    <property type="match status" value="1"/>
</dbReference>
<name>A0A9D4I1D7_DREPO</name>
<dbReference type="PANTHER" id="PTHR12107">
    <property type="entry name" value="VOLTAGE-DEPENDENT CALCIUM CHANNEL GAMMA SUBUNIT"/>
    <property type="match status" value="1"/>
</dbReference>
<feature type="chain" id="PRO_5039638415" evidence="6">
    <location>
        <begin position="27"/>
        <end position="181"/>
    </location>
</feature>
<sequence length="181" mass="20001">MERWMVAQLATGAVSLTSLLLAAATAHWLNMKETCSFPETYDNITFMFNDTLVSNAGMWKLCMKSDFMPLSCTDARITEGLDKNKVKDDSQWRTGTVMETTRIQFPFTCFAVLSTICGFVCSIVGNCRGVKITLVAAVLYILSGLSLAQGLRHGPTPTLITEIKNYGSEMFSEKTRDVNKG</sequence>
<accession>A0A9D4I1D7</accession>
<keyword evidence="4 5" id="KW-0472">Membrane</keyword>
<evidence type="ECO:0000256" key="4">
    <source>
        <dbReference type="ARBA" id="ARBA00023136"/>
    </source>
</evidence>
<comment type="subcellular location">
    <subcellularLocation>
        <location evidence="1">Membrane</location>
        <topology evidence="1">Multi-pass membrane protein</topology>
    </subcellularLocation>
</comment>
<evidence type="ECO:0000256" key="2">
    <source>
        <dbReference type="ARBA" id="ARBA00022692"/>
    </source>
</evidence>
<feature type="signal peptide" evidence="6">
    <location>
        <begin position="1"/>
        <end position="26"/>
    </location>
</feature>
<dbReference type="PANTHER" id="PTHR12107:SF0">
    <property type="entry name" value="STARGAZIN (MAMMALIAN CALCIUM CHANNEL) HOMOLOG"/>
    <property type="match status" value="1"/>
</dbReference>
<proteinExistence type="predicted"/>
<keyword evidence="3 5" id="KW-1133">Transmembrane helix</keyword>
<organism evidence="7 8">
    <name type="scientific">Dreissena polymorpha</name>
    <name type="common">Zebra mussel</name>
    <name type="synonym">Mytilus polymorpha</name>
    <dbReference type="NCBI Taxonomy" id="45954"/>
    <lineage>
        <taxon>Eukaryota</taxon>
        <taxon>Metazoa</taxon>
        <taxon>Spiralia</taxon>
        <taxon>Lophotrochozoa</taxon>
        <taxon>Mollusca</taxon>
        <taxon>Bivalvia</taxon>
        <taxon>Autobranchia</taxon>
        <taxon>Heteroconchia</taxon>
        <taxon>Euheterodonta</taxon>
        <taxon>Imparidentia</taxon>
        <taxon>Neoheterodontei</taxon>
        <taxon>Myida</taxon>
        <taxon>Dreissenoidea</taxon>
        <taxon>Dreissenidae</taxon>
        <taxon>Dreissena</taxon>
    </lineage>
</organism>
<gene>
    <name evidence="7" type="ORF">DPMN_047325</name>
</gene>
<dbReference type="InterPro" id="IPR051072">
    <property type="entry name" value="CACNG_subunit"/>
</dbReference>
<dbReference type="InterPro" id="IPR004031">
    <property type="entry name" value="PMP22/EMP/MP20/Claudin"/>
</dbReference>
<keyword evidence="6" id="KW-0732">Signal</keyword>
<comment type="caution">
    <text evidence="7">The sequence shown here is derived from an EMBL/GenBank/DDBJ whole genome shotgun (WGS) entry which is preliminary data.</text>
</comment>
<dbReference type="GO" id="GO:0098943">
    <property type="term" value="P:neurotransmitter receptor transport, postsynaptic endosome to lysosome"/>
    <property type="evidence" value="ECO:0007669"/>
    <property type="project" value="TreeGrafter"/>
</dbReference>
<dbReference type="Gene3D" id="1.20.140.150">
    <property type="match status" value="1"/>
</dbReference>
<dbReference type="GO" id="GO:0099590">
    <property type="term" value="P:neurotransmitter receptor internalization"/>
    <property type="evidence" value="ECO:0007669"/>
    <property type="project" value="TreeGrafter"/>
</dbReference>
<feature type="transmembrane region" description="Helical" evidence="5">
    <location>
        <begin position="132"/>
        <end position="151"/>
    </location>
</feature>
<reference evidence="7" key="1">
    <citation type="journal article" date="2019" name="bioRxiv">
        <title>The Genome of the Zebra Mussel, Dreissena polymorpha: A Resource for Invasive Species Research.</title>
        <authorList>
            <person name="McCartney M.A."/>
            <person name="Auch B."/>
            <person name="Kono T."/>
            <person name="Mallez S."/>
            <person name="Zhang Y."/>
            <person name="Obille A."/>
            <person name="Becker A."/>
            <person name="Abrahante J.E."/>
            <person name="Garbe J."/>
            <person name="Badalamenti J.P."/>
            <person name="Herman A."/>
            <person name="Mangelson H."/>
            <person name="Liachko I."/>
            <person name="Sullivan S."/>
            <person name="Sone E.D."/>
            <person name="Koren S."/>
            <person name="Silverstein K.A.T."/>
            <person name="Beckman K.B."/>
            <person name="Gohl D.M."/>
        </authorList>
    </citation>
    <scope>NUCLEOTIDE SEQUENCE</scope>
    <source>
        <strain evidence="7">Duluth1</strain>
        <tissue evidence="7">Whole animal</tissue>
    </source>
</reference>
<reference evidence="7" key="2">
    <citation type="submission" date="2020-11" db="EMBL/GenBank/DDBJ databases">
        <authorList>
            <person name="McCartney M.A."/>
            <person name="Auch B."/>
            <person name="Kono T."/>
            <person name="Mallez S."/>
            <person name="Becker A."/>
            <person name="Gohl D.M."/>
            <person name="Silverstein K.A.T."/>
            <person name="Koren S."/>
            <person name="Bechman K.B."/>
            <person name="Herman A."/>
            <person name="Abrahante J.E."/>
            <person name="Garbe J."/>
        </authorList>
    </citation>
    <scope>NUCLEOTIDE SEQUENCE</scope>
    <source>
        <strain evidence="7">Duluth1</strain>
        <tissue evidence="7">Whole animal</tissue>
    </source>
</reference>
<dbReference type="GO" id="GO:0098839">
    <property type="term" value="C:postsynaptic density membrane"/>
    <property type="evidence" value="ECO:0007669"/>
    <property type="project" value="TreeGrafter"/>
</dbReference>
<keyword evidence="8" id="KW-1185">Reference proteome</keyword>
<dbReference type="GO" id="GO:0098970">
    <property type="term" value="P:postsynaptic neurotransmitter receptor diffusion trapping"/>
    <property type="evidence" value="ECO:0007669"/>
    <property type="project" value="TreeGrafter"/>
</dbReference>
<dbReference type="Proteomes" id="UP000828390">
    <property type="component" value="Unassembled WGS sequence"/>
</dbReference>
<evidence type="ECO:0000256" key="3">
    <source>
        <dbReference type="ARBA" id="ARBA00022989"/>
    </source>
</evidence>
<evidence type="ECO:0000256" key="1">
    <source>
        <dbReference type="ARBA" id="ARBA00004141"/>
    </source>
</evidence>
<dbReference type="GO" id="GO:0005245">
    <property type="term" value="F:voltage-gated calcium channel activity"/>
    <property type="evidence" value="ECO:0007669"/>
    <property type="project" value="TreeGrafter"/>
</dbReference>
<dbReference type="GO" id="GO:0016247">
    <property type="term" value="F:channel regulator activity"/>
    <property type="evidence" value="ECO:0007669"/>
    <property type="project" value="TreeGrafter"/>
</dbReference>
<dbReference type="GO" id="GO:0032281">
    <property type="term" value="C:AMPA glutamate receptor complex"/>
    <property type="evidence" value="ECO:0007669"/>
    <property type="project" value="TreeGrafter"/>
</dbReference>
<dbReference type="GO" id="GO:0051968">
    <property type="term" value="P:positive regulation of synaptic transmission, glutamatergic"/>
    <property type="evidence" value="ECO:0007669"/>
    <property type="project" value="TreeGrafter"/>
</dbReference>
<evidence type="ECO:0000256" key="5">
    <source>
        <dbReference type="SAM" id="Phobius"/>
    </source>
</evidence>
<keyword evidence="2 5" id="KW-0812">Transmembrane</keyword>
<protein>
    <submittedName>
        <fullName evidence="7">Uncharacterized protein</fullName>
    </submittedName>
</protein>
<dbReference type="AlphaFoldDB" id="A0A9D4I1D7"/>
<feature type="transmembrane region" description="Helical" evidence="5">
    <location>
        <begin position="103"/>
        <end position="125"/>
    </location>
</feature>
<evidence type="ECO:0000256" key="6">
    <source>
        <dbReference type="SAM" id="SignalP"/>
    </source>
</evidence>
<dbReference type="EMBL" id="JAIWYP010000011">
    <property type="protein sequence ID" value="KAH3740618.1"/>
    <property type="molecule type" value="Genomic_DNA"/>
</dbReference>
<evidence type="ECO:0000313" key="7">
    <source>
        <dbReference type="EMBL" id="KAH3740618.1"/>
    </source>
</evidence>